<dbReference type="AlphaFoldDB" id="A0A410M7G8"/>
<name>A0A410M7G8_9BACI</name>
<evidence type="ECO:0000313" key="1">
    <source>
        <dbReference type="EMBL" id="QAS50792.1"/>
    </source>
</evidence>
<reference evidence="1 2" key="1">
    <citation type="submission" date="2018-01" db="EMBL/GenBank/DDBJ databases">
        <title>The whole genome sequencing and assembly of Halobacillus litoralis ERB031 strain.</title>
        <authorList>
            <person name="Lee S.-J."/>
            <person name="Park M.-K."/>
            <person name="Kim J.-Y."/>
            <person name="Lee Y.-J."/>
            <person name="Yi H."/>
            <person name="Bahn Y.-S."/>
            <person name="Kim J.F."/>
            <person name="Lee D.-W."/>
        </authorList>
    </citation>
    <scope>NUCLEOTIDE SEQUENCE [LARGE SCALE GENOMIC DNA]</scope>
    <source>
        <strain evidence="1 2">ERB 031</strain>
    </source>
</reference>
<evidence type="ECO:0000313" key="2">
    <source>
        <dbReference type="Proteomes" id="UP000287756"/>
    </source>
</evidence>
<organism evidence="1 2">
    <name type="scientific">Halobacillus litoralis</name>
    <dbReference type="NCBI Taxonomy" id="45668"/>
    <lineage>
        <taxon>Bacteria</taxon>
        <taxon>Bacillati</taxon>
        <taxon>Bacillota</taxon>
        <taxon>Bacilli</taxon>
        <taxon>Bacillales</taxon>
        <taxon>Bacillaceae</taxon>
        <taxon>Halobacillus</taxon>
    </lineage>
</organism>
<gene>
    <name evidence="1" type="ORF">HLI_00535</name>
</gene>
<sequence length="152" mass="18222">MMRWTKADTTQYLPEKQYIDTVLIPLVSFDPSADDEMVKHAFQRELNQVFSNLIEKEYRGRIFLAPDYNYLNGSNESEVERLNRWISKFQEQPFHHVFLFTFDSKWKRYESYLNGQLLWVPGLQSGNIQSTETQSFVKEQAHQINELIQSYW</sequence>
<dbReference type="KEGG" id="hli:HLI_00535"/>
<dbReference type="OrthoDB" id="2678750at2"/>
<dbReference type="InterPro" id="IPR019615">
    <property type="entry name" value="DUF2487"/>
</dbReference>
<dbReference type="Pfam" id="PF10673">
    <property type="entry name" value="DUF2487"/>
    <property type="match status" value="1"/>
</dbReference>
<proteinExistence type="predicted"/>
<protein>
    <submittedName>
        <fullName evidence="1">DUF2487 domain-containing protein</fullName>
    </submittedName>
</protein>
<dbReference type="EMBL" id="CP026118">
    <property type="protein sequence ID" value="QAS50792.1"/>
    <property type="molecule type" value="Genomic_DNA"/>
</dbReference>
<accession>A0A410M7G8</accession>
<dbReference type="Proteomes" id="UP000287756">
    <property type="component" value="Chromosome"/>
</dbReference>